<dbReference type="InterPro" id="IPR057326">
    <property type="entry name" value="KR_dom"/>
</dbReference>
<sequence>MAGNPFTSRSLRNRVVLITGAARGIGAGLAERFAARGAKVALLGLEPEELAAVARRIGPDAAWWEADVTSWQDLEKAVAEVVQRWGGIDVVVANAGIASTGFVRSVDPVAFEKVIEVNLLGVWRTFRVAMPHVIERKGYLLAISSLAAIAHAPGMANYAASKAAVEAFCNSLRAELRHLGVRVGVAHPTWIGTDLVTSADRHPVFGKMRGRMPAFLGKTYPLEVALDHLERGTLRRARTIHVPRWVGAMKLIRSLLPPLIEIGSGRTGVAQADAEAMRDIATRGARESAVVGPGARAALEKSDQAG</sequence>
<dbReference type="PRINTS" id="PR00081">
    <property type="entry name" value="GDHRDH"/>
</dbReference>
<dbReference type="InterPro" id="IPR020904">
    <property type="entry name" value="Sc_DH/Rdtase_CS"/>
</dbReference>
<proteinExistence type="inferred from homology"/>
<dbReference type="SMART" id="SM00822">
    <property type="entry name" value="PKS_KR"/>
    <property type="match status" value="1"/>
</dbReference>
<dbReference type="Gene3D" id="3.40.50.720">
    <property type="entry name" value="NAD(P)-binding Rossmann-like Domain"/>
    <property type="match status" value="1"/>
</dbReference>
<reference evidence="5 6" key="1">
    <citation type="journal article" date="2021" name="BMC Genomics">
        <title>Genome-resolved metagenome and metatranscriptome analyses of thermophilic composting reveal key bacterial players and their metabolic interactions.</title>
        <authorList>
            <person name="Braga L.P.P."/>
            <person name="Pereira R.V."/>
            <person name="Martins L.F."/>
            <person name="Moura L.M.S."/>
            <person name="Sanchez F.B."/>
            <person name="Patane J.S.L."/>
            <person name="da Silva A.M."/>
            <person name="Setubal J.C."/>
        </authorList>
    </citation>
    <scope>NUCLEOTIDE SEQUENCE [LARGE SCALE GENOMIC DNA]</scope>
    <source>
        <strain evidence="5">ZC4RG45</strain>
    </source>
</reference>
<dbReference type="CDD" id="cd05233">
    <property type="entry name" value="SDR_c"/>
    <property type="match status" value="1"/>
</dbReference>
<dbReference type="AlphaFoldDB" id="A0ABD6FK80"/>
<dbReference type="PANTHER" id="PTHR44196:SF1">
    <property type="entry name" value="DEHYDROGENASE_REDUCTASE SDR FAMILY MEMBER 7B"/>
    <property type="match status" value="1"/>
</dbReference>
<gene>
    <name evidence="5" type="ORF">DIU77_015010</name>
</gene>
<dbReference type="Proteomes" id="UP000249324">
    <property type="component" value="Unassembled WGS sequence"/>
</dbReference>
<dbReference type="NCBIfam" id="NF004526">
    <property type="entry name" value="PRK05872.1"/>
    <property type="match status" value="1"/>
</dbReference>
<evidence type="ECO:0000259" key="4">
    <source>
        <dbReference type="SMART" id="SM00822"/>
    </source>
</evidence>
<evidence type="ECO:0000256" key="3">
    <source>
        <dbReference type="RuleBase" id="RU000363"/>
    </source>
</evidence>
<dbReference type="InterPro" id="IPR036291">
    <property type="entry name" value="NAD(P)-bd_dom_sf"/>
</dbReference>
<evidence type="ECO:0000256" key="1">
    <source>
        <dbReference type="ARBA" id="ARBA00006484"/>
    </source>
</evidence>
<evidence type="ECO:0000313" key="6">
    <source>
        <dbReference type="Proteomes" id="UP000249324"/>
    </source>
</evidence>
<comment type="caution">
    <text evidence="5">The sequence shown here is derived from an EMBL/GenBank/DDBJ whole genome shotgun (WGS) entry which is preliminary data.</text>
</comment>
<dbReference type="InterPro" id="IPR002347">
    <property type="entry name" value="SDR_fam"/>
</dbReference>
<dbReference type="PROSITE" id="PS00061">
    <property type="entry name" value="ADH_SHORT"/>
    <property type="match status" value="1"/>
</dbReference>
<dbReference type="Pfam" id="PF00106">
    <property type="entry name" value="adh_short"/>
    <property type="match status" value="1"/>
</dbReference>
<accession>A0ABD6FK80</accession>
<dbReference type="GO" id="GO:0016491">
    <property type="term" value="F:oxidoreductase activity"/>
    <property type="evidence" value="ECO:0007669"/>
    <property type="project" value="UniProtKB-KW"/>
</dbReference>
<name>A0ABD6FK80_9PSEU</name>
<comment type="similarity">
    <text evidence="1 3">Belongs to the short-chain dehydrogenases/reductases (SDR) family.</text>
</comment>
<protein>
    <submittedName>
        <fullName evidence="5">SDR family oxidoreductase</fullName>
    </submittedName>
</protein>
<dbReference type="PANTHER" id="PTHR44196">
    <property type="entry name" value="DEHYDROGENASE/REDUCTASE SDR FAMILY MEMBER 7B"/>
    <property type="match status" value="1"/>
</dbReference>
<keyword evidence="2" id="KW-0560">Oxidoreductase</keyword>
<evidence type="ECO:0000313" key="5">
    <source>
        <dbReference type="EMBL" id="MFO7193549.1"/>
    </source>
</evidence>
<organism evidence="5 6">
    <name type="scientific">Thermocrispum agreste</name>
    <dbReference type="NCBI Taxonomy" id="37925"/>
    <lineage>
        <taxon>Bacteria</taxon>
        <taxon>Bacillati</taxon>
        <taxon>Actinomycetota</taxon>
        <taxon>Actinomycetes</taxon>
        <taxon>Pseudonocardiales</taxon>
        <taxon>Pseudonocardiaceae</taxon>
        <taxon>Thermocrispum</taxon>
    </lineage>
</organism>
<evidence type="ECO:0000256" key="2">
    <source>
        <dbReference type="ARBA" id="ARBA00023002"/>
    </source>
</evidence>
<dbReference type="PRINTS" id="PR00080">
    <property type="entry name" value="SDRFAMILY"/>
</dbReference>
<dbReference type="EMBL" id="QGUI02000231">
    <property type="protein sequence ID" value="MFO7193549.1"/>
    <property type="molecule type" value="Genomic_DNA"/>
</dbReference>
<feature type="domain" description="Ketoreductase" evidence="4">
    <location>
        <begin position="14"/>
        <end position="193"/>
    </location>
</feature>
<dbReference type="SUPFAM" id="SSF51735">
    <property type="entry name" value="NAD(P)-binding Rossmann-fold domains"/>
    <property type="match status" value="1"/>
</dbReference>